<dbReference type="RefSeq" id="WP_178934989.1">
    <property type="nucleotide sequence ID" value="NZ_JACBAZ010000020.1"/>
</dbReference>
<comment type="caution">
    <text evidence="1">The sequence shown here is derived from an EMBL/GenBank/DDBJ whole genome shotgun (WGS) entry which is preliminary data.</text>
</comment>
<evidence type="ECO:0000313" key="2">
    <source>
        <dbReference type="Proteomes" id="UP000557872"/>
    </source>
</evidence>
<evidence type="ECO:0000313" key="1">
    <source>
        <dbReference type="EMBL" id="NWK57656.1"/>
    </source>
</evidence>
<keyword evidence="2" id="KW-1185">Reference proteome</keyword>
<gene>
    <name evidence="1" type="ORF">HW115_18710</name>
</gene>
<reference evidence="1 2" key="1">
    <citation type="submission" date="2020-07" db="EMBL/GenBank/DDBJ databases">
        <title>Roseicoccus Jingziensis gen. nov., sp. nov., isolated from coastal seawater.</title>
        <authorList>
            <person name="Feng X."/>
        </authorList>
    </citation>
    <scope>NUCLEOTIDE SEQUENCE [LARGE SCALE GENOMIC DNA]</scope>
    <source>
        <strain evidence="1 2">N1E253</strain>
    </source>
</reference>
<name>A0A851GJZ3_9BACT</name>
<dbReference type="AlphaFoldDB" id="A0A851GJZ3"/>
<accession>A0A851GJZ3</accession>
<organism evidence="1 2">
    <name type="scientific">Oceaniferula marina</name>
    <dbReference type="NCBI Taxonomy" id="2748318"/>
    <lineage>
        <taxon>Bacteria</taxon>
        <taxon>Pseudomonadati</taxon>
        <taxon>Verrucomicrobiota</taxon>
        <taxon>Verrucomicrobiia</taxon>
        <taxon>Verrucomicrobiales</taxon>
        <taxon>Verrucomicrobiaceae</taxon>
        <taxon>Oceaniferula</taxon>
    </lineage>
</organism>
<dbReference type="EMBL" id="JACBAZ010000020">
    <property type="protein sequence ID" value="NWK57656.1"/>
    <property type="molecule type" value="Genomic_DNA"/>
</dbReference>
<sequence length="157" mass="17446">MKPLLAFLLLSLVSCNRKQDDNVKTEALDTEVKSQTITSILGEGFGKVIEVEGRLVLPRRMAHRDKLIMEVHWVNDRQIAPPIVIITHGWGLTDEWVGKTGDWVRLGGFEGGRHKGAPKEAFPKGAYGGAEFYFDSEFNATARLEPKQTEQVAAPDS</sequence>
<dbReference type="PROSITE" id="PS51257">
    <property type="entry name" value="PROKAR_LIPOPROTEIN"/>
    <property type="match status" value="1"/>
</dbReference>
<proteinExistence type="predicted"/>
<dbReference type="Proteomes" id="UP000557872">
    <property type="component" value="Unassembled WGS sequence"/>
</dbReference>
<protein>
    <submittedName>
        <fullName evidence="1">Uncharacterized protein</fullName>
    </submittedName>
</protein>